<dbReference type="InterPro" id="IPR044749">
    <property type="entry name" value="FANCM_DEXDc"/>
</dbReference>
<dbReference type="Gene3D" id="3.40.50.300">
    <property type="entry name" value="P-loop containing nucleotide triphosphate hydrolases"/>
    <property type="match status" value="2"/>
</dbReference>
<feature type="compositionally biased region" description="Low complexity" evidence="10">
    <location>
        <begin position="807"/>
        <end position="817"/>
    </location>
</feature>
<sequence length="1075" mass="122549">MSQVDFSDDNELLELLDDNLDKKSLQPPESSKIVEESRNIHINPHAQNALENLVKYENIVEDVVSHPIAHKLNYDNLQTYIYPSNLEVRDYQFDIVKKALFSNLLCALPTGLGKTFIASTVMLNYFRWTIEAKIIFMAPTRPLVAQQIKACYGITGIPPEQTAILLDKTKRNRAEIWKEKRVFFTTPQVVENDLSGGLLDPRQVVCLVVDEAHRAKGNYSYTKVVQFIKRFNTSFRVLALSATPSADIEGVQQIIDNLMISRVEVRTESSPDTAKYMKTKQVEKVDCEVNENIRTITGYICEAILPVLRKANEAGIYDITDPARINSFQALEKSRKVVANPSLSEGIKWTYYFILQLLGEVGQFLRRLNVYGIKTFYSFFTEKYVTFTTKYDNKKSTNKLTASFYYHNTIKQMDKFCKKLIEENEAKSRIEGTIEGVYSHPKLEYLVSELELFFSRTDAGNSKVIIFTEFRESALEIVKVVENANKVIHNPSLGDHPFRPHIFIGQAKEKDRFDKTKYLKSIAPKKRGKKRKQDDIEVGDRDGDNEAKDVKGERRSKKERPTDRIGSSEDAQARGMNQALQKELLQKFKSGIYNVLVATSIGEEGLDIGEVDLIVCYDSTSSPIKNIQRMGRTGRKREGKVVLLLSGNERTKFEKAMDNYEWIQRQIEIGNAIKFYISERIIPDKYEPFVEKMLIEIPKENEEILEGGEGDDEFLKKVTKISNKKKNVKESGPKQQKLEKIFFMPNNVETGFKKASKLVKKVSDFETKEDYAQDSKLHILHDLSDEDESDFHENEIDELTPDALFGSTNSSKTLSSSIKPPDQSSQTKASTIAVKNEENKENYFVLPSDSDFDSDEDIPMMRQYEKKAKTSSLLSGTALTKDGSNLQNKNGELHSREKQTAVYAQANTSSESISMSRNLGSSISSSPLIRKREHTIPEKLKNKNKKVSIISQIQRAANLDPVISSDFKDKDGFLSEKQEEEFVLCCFDSSFTGLNTHTVTDPVISIQRGLVEGHIGHSEKSYNMINFLTLARSDADMKELEDSLHEFHERNQIFKFNDEYRLYSTLIVSEDEDSS</sequence>
<evidence type="ECO:0000256" key="1">
    <source>
        <dbReference type="ARBA" id="ARBA00004123"/>
    </source>
</evidence>
<evidence type="ECO:0000256" key="7">
    <source>
        <dbReference type="ARBA" id="ARBA00023242"/>
    </source>
</evidence>
<dbReference type="CDD" id="cd12091">
    <property type="entry name" value="FANCM_ID"/>
    <property type="match status" value="1"/>
</dbReference>
<evidence type="ECO:0000259" key="12">
    <source>
        <dbReference type="PROSITE" id="PS51194"/>
    </source>
</evidence>
<comment type="subcellular location">
    <subcellularLocation>
        <location evidence="1 9">Nucleus</location>
    </subcellularLocation>
</comment>
<feature type="domain" description="Helicase C-terminal" evidence="12">
    <location>
        <begin position="514"/>
        <end position="681"/>
    </location>
</feature>
<dbReference type="SMART" id="SM00487">
    <property type="entry name" value="DEXDc"/>
    <property type="match status" value="1"/>
</dbReference>
<evidence type="ECO:0000256" key="2">
    <source>
        <dbReference type="ARBA" id="ARBA00009889"/>
    </source>
</evidence>
<dbReference type="CDD" id="cd18033">
    <property type="entry name" value="DEXDc_FANCM"/>
    <property type="match status" value="1"/>
</dbReference>
<dbReference type="Proteomes" id="UP001165120">
    <property type="component" value="Unassembled WGS sequence"/>
</dbReference>
<keyword evidence="5" id="KW-0347">Helicase</keyword>
<comment type="caution">
    <text evidence="13">The sequence shown here is derived from an EMBL/GenBank/DDBJ whole genome shotgun (WGS) entry which is preliminary data.</text>
</comment>
<evidence type="ECO:0000256" key="9">
    <source>
        <dbReference type="RuleBase" id="RU367027"/>
    </source>
</evidence>
<dbReference type="GO" id="GO:0005524">
    <property type="term" value="F:ATP binding"/>
    <property type="evidence" value="ECO:0007669"/>
    <property type="project" value="UniProtKB-UniRule"/>
</dbReference>
<evidence type="ECO:0000256" key="10">
    <source>
        <dbReference type="SAM" id="MobiDB-lite"/>
    </source>
</evidence>
<name>A0A9W6WDV4_CANBO</name>
<dbReference type="GO" id="GO:0005634">
    <property type="term" value="C:nucleus"/>
    <property type="evidence" value="ECO:0007669"/>
    <property type="project" value="UniProtKB-SubCell"/>
</dbReference>
<dbReference type="Pfam" id="PF04851">
    <property type="entry name" value="ResIII"/>
    <property type="match status" value="1"/>
</dbReference>
<dbReference type="GO" id="GO:0045003">
    <property type="term" value="P:double-strand break repair via synthesis-dependent strand annealing"/>
    <property type="evidence" value="ECO:0007669"/>
    <property type="project" value="TreeGrafter"/>
</dbReference>
<accession>A0A9W6WDV4</accession>
<comment type="subunit">
    <text evidence="9">Interacts with the MHF histone-fold complex to form the FANCM-MHF complex.</text>
</comment>
<dbReference type="GO" id="GO:0036297">
    <property type="term" value="P:interstrand cross-link repair"/>
    <property type="evidence" value="ECO:0007669"/>
    <property type="project" value="UniProtKB-ARBA"/>
</dbReference>
<dbReference type="EC" id="3.6.4.12" evidence="9"/>
<protein>
    <recommendedName>
        <fullName evidence="9">ATP-dependent DNA helicase</fullName>
        <ecNumber evidence="9">3.6.4.12</ecNumber>
    </recommendedName>
</protein>
<reference evidence="13" key="1">
    <citation type="submission" date="2023-04" db="EMBL/GenBank/DDBJ databases">
        <title>Candida boidinii NBRC 10035.</title>
        <authorList>
            <person name="Ichikawa N."/>
            <person name="Sato H."/>
            <person name="Tonouchi N."/>
        </authorList>
    </citation>
    <scope>NUCLEOTIDE SEQUENCE</scope>
    <source>
        <strain evidence="13">NBRC 10035</strain>
    </source>
</reference>
<feature type="domain" description="Helicase ATP-binding" evidence="11">
    <location>
        <begin position="95"/>
        <end position="262"/>
    </location>
</feature>
<dbReference type="PROSITE" id="PS51194">
    <property type="entry name" value="HELICASE_CTER"/>
    <property type="match status" value="1"/>
</dbReference>
<evidence type="ECO:0000313" key="13">
    <source>
        <dbReference type="EMBL" id="GME67464.1"/>
    </source>
</evidence>
<dbReference type="GO" id="GO:0000400">
    <property type="term" value="F:four-way junction DNA binding"/>
    <property type="evidence" value="ECO:0007669"/>
    <property type="project" value="TreeGrafter"/>
</dbReference>
<dbReference type="InterPro" id="IPR001650">
    <property type="entry name" value="Helicase_C-like"/>
</dbReference>
<dbReference type="GO" id="GO:0016787">
    <property type="term" value="F:hydrolase activity"/>
    <property type="evidence" value="ECO:0007669"/>
    <property type="project" value="UniProtKB-KW"/>
</dbReference>
<dbReference type="SMART" id="SM00490">
    <property type="entry name" value="HELICc"/>
    <property type="match status" value="1"/>
</dbReference>
<evidence type="ECO:0000259" key="11">
    <source>
        <dbReference type="PROSITE" id="PS51192"/>
    </source>
</evidence>
<evidence type="ECO:0000256" key="6">
    <source>
        <dbReference type="ARBA" id="ARBA00022840"/>
    </source>
</evidence>
<keyword evidence="14" id="KW-1185">Reference proteome</keyword>
<keyword evidence="6" id="KW-0067">ATP-binding</keyword>
<dbReference type="GO" id="GO:0009378">
    <property type="term" value="F:four-way junction helicase activity"/>
    <property type="evidence" value="ECO:0007669"/>
    <property type="project" value="TreeGrafter"/>
</dbReference>
<evidence type="ECO:0000256" key="3">
    <source>
        <dbReference type="ARBA" id="ARBA00022741"/>
    </source>
</evidence>
<feature type="region of interest" description="Disordered" evidence="10">
    <location>
        <begin position="798"/>
        <end position="830"/>
    </location>
</feature>
<comment type="similarity">
    <text evidence="2 9">Belongs to the DEAD box helicase family. DEAH subfamily. FANCM sub-subfamily.</text>
</comment>
<dbReference type="GO" id="GO:0043138">
    <property type="term" value="F:3'-5' DNA helicase activity"/>
    <property type="evidence" value="ECO:0007669"/>
    <property type="project" value="InterPro"/>
</dbReference>
<feature type="region of interest" description="Disordered" evidence="10">
    <location>
        <begin position="524"/>
        <end position="574"/>
    </location>
</feature>
<dbReference type="PROSITE" id="PS51192">
    <property type="entry name" value="HELICASE_ATP_BIND_1"/>
    <property type="match status" value="1"/>
</dbReference>
<evidence type="ECO:0000313" key="14">
    <source>
        <dbReference type="Proteomes" id="UP001165120"/>
    </source>
</evidence>
<dbReference type="InterPro" id="IPR014001">
    <property type="entry name" value="Helicase_ATP-bd"/>
</dbReference>
<comment type="function">
    <text evidence="9">ATP-dependent DNA helicase involved in DNA damage repair by homologous recombination and in genome maintenance. Capable of unwinding D-loops. Plays a role in limiting crossover recombinants during mitotic DNA double-strand break (DSB) repair. Component of a FANCM-MHF complex which promotes gene conversion at blocked replication forks, probably by reversal of the stalled fork.</text>
</comment>
<organism evidence="13 14">
    <name type="scientific">Candida boidinii</name>
    <name type="common">Yeast</name>
    <dbReference type="NCBI Taxonomy" id="5477"/>
    <lineage>
        <taxon>Eukaryota</taxon>
        <taxon>Fungi</taxon>
        <taxon>Dikarya</taxon>
        <taxon>Ascomycota</taxon>
        <taxon>Saccharomycotina</taxon>
        <taxon>Pichiomycetes</taxon>
        <taxon>Pichiales</taxon>
        <taxon>Pichiaceae</taxon>
        <taxon>Ogataea</taxon>
        <taxon>Ogataea/Candida clade</taxon>
    </lineage>
</organism>
<proteinExistence type="inferred from homology"/>
<dbReference type="PANTHER" id="PTHR14025">
    <property type="entry name" value="FANCONI ANEMIA GROUP M FANCM FAMILY MEMBER"/>
    <property type="match status" value="1"/>
</dbReference>
<keyword evidence="4" id="KW-0378">Hydrolase</keyword>
<dbReference type="Pfam" id="PF00271">
    <property type="entry name" value="Helicase_C"/>
    <property type="match status" value="1"/>
</dbReference>
<comment type="catalytic activity">
    <reaction evidence="8 9">
        <text>ATP + H2O = ADP + phosphate + H(+)</text>
        <dbReference type="Rhea" id="RHEA:13065"/>
        <dbReference type="ChEBI" id="CHEBI:15377"/>
        <dbReference type="ChEBI" id="CHEBI:15378"/>
        <dbReference type="ChEBI" id="CHEBI:30616"/>
        <dbReference type="ChEBI" id="CHEBI:43474"/>
        <dbReference type="ChEBI" id="CHEBI:456216"/>
        <dbReference type="EC" id="3.6.4.12"/>
    </reaction>
</comment>
<feature type="compositionally biased region" description="Basic and acidic residues" evidence="10">
    <location>
        <begin position="532"/>
        <end position="553"/>
    </location>
</feature>
<gene>
    <name evidence="13" type="ORF">Cboi02_000088300</name>
</gene>
<keyword evidence="3" id="KW-0547">Nucleotide-binding</keyword>
<dbReference type="PANTHER" id="PTHR14025:SF20">
    <property type="entry name" value="FANCONI ANEMIA GROUP M PROTEIN"/>
    <property type="match status" value="1"/>
</dbReference>
<dbReference type="SUPFAM" id="SSF52540">
    <property type="entry name" value="P-loop containing nucleoside triphosphate hydrolases"/>
    <property type="match status" value="2"/>
</dbReference>
<dbReference type="InterPro" id="IPR027417">
    <property type="entry name" value="P-loop_NTPase"/>
</dbReference>
<evidence type="ECO:0000256" key="8">
    <source>
        <dbReference type="ARBA" id="ARBA00047995"/>
    </source>
</evidence>
<evidence type="ECO:0000256" key="5">
    <source>
        <dbReference type="ARBA" id="ARBA00022806"/>
    </source>
</evidence>
<dbReference type="AlphaFoldDB" id="A0A9W6WDV4"/>
<keyword evidence="7" id="KW-0539">Nucleus</keyword>
<evidence type="ECO:0000256" key="4">
    <source>
        <dbReference type="ARBA" id="ARBA00022801"/>
    </source>
</evidence>
<dbReference type="FunFam" id="3.40.50.300:FF:000861">
    <property type="entry name" value="Fanconi anemia, complementation group M"/>
    <property type="match status" value="1"/>
</dbReference>
<dbReference type="InterPro" id="IPR039686">
    <property type="entry name" value="FANCM/Mph1-like_ID"/>
</dbReference>
<dbReference type="InterPro" id="IPR006935">
    <property type="entry name" value="Helicase/UvrB_N"/>
</dbReference>
<dbReference type="EMBL" id="BSXN01000179">
    <property type="protein sequence ID" value="GME67464.1"/>
    <property type="molecule type" value="Genomic_DNA"/>
</dbReference>